<comment type="similarity">
    <text evidence="4">Belongs to the KdsB family.</text>
</comment>
<dbReference type="InterPro" id="IPR003329">
    <property type="entry name" value="Cytidylyl_trans"/>
</dbReference>
<keyword evidence="4" id="KW-0963">Cytoplasm</keyword>
<reference evidence="5 6" key="1">
    <citation type="submission" date="2020-10" db="EMBL/GenBank/DDBJ databases">
        <title>Wide distribution of Phycisphaera-like planctomycetes from WD2101 soil group in peatlands and genome analysis of the first cultivated representative.</title>
        <authorList>
            <person name="Dedysh S.N."/>
            <person name="Beletsky A.V."/>
            <person name="Ivanova A."/>
            <person name="Kulichevskaya I.S."/>
            <person name="Suzina N.E."/>
            <person name="Philippov D.A."/>
            <person name="Rakitin A.L."/>
            <person name="Mardanov A.V."/>
            <person name="Ravin N.V."/>
        </authorList>
    </citation>
    <scope>NUCLEOTIDE SEQUENCE [LARGE SCALE GENOMIC DNA]</scope>
    <source>
        <strain evidence="5 6">M1803</strain>
    </source>
</reference>
<gene>
    <name evidence="4 5" type="primary">kdsB</name>
    <name evidence="5" type="ORF">IPV69_23120</name>
</gene>
<evidence type="ECO:0000313" key="6">
    <source>
        <dbReference type="Proteomes" id="UP000593765"/>
    </source>
</evidence>
<proteinExistence type="inferred from homology"/>
<dbReference type="Pfam" id="PF02348">
    <property type="entry name" value="CTP_transf_3"/>
    <property type="match status" value="1"/>
</dbReference>
<dbReference type="CDD" id="cd02517">
    <property type="entry name" value="CMP-KDO-Synthetase"/>
    <property type="match status" value="1"/>
</dbReference>
<dbReference type="InterPro" id="IPR004528">
    <property type="entry name" value="KdsB"/>
</dbReference>
<comment type="function">
    <text evidence="4">Activates KDO (a required 8-carbon sugar) for incorporation into bacterial lipopolysaccharide in Gram-negative bacteria.</text>
</comment>
<dbReference type="AlphaFoldDB" id="A0A7M2WU93"/>
<evidence type="ECO:0000313" key="5">
    <source>
        <dbReference type="EMBL" id="QOV89078.1"/>
    </source>
</evidence>
<dbReference type="GO" id="GO:0005829">
    <property type="term" value="C:cytosol"/>
    <property type="evidence" value="ECO:0007669"/>
    <property type="project" value="TreeGrafter"/>
</dbReference>
<comment type="pathway">
    <text evidence="4">Nucleotide-sugar biosynthesis; CMP-3-deoxy-D-manno-octulosonate biosynthesis; CMP-3-deoxy-D-manno-octulosonate from 3-deoxy-D-manno-octulosonate and CTP: step 1/1.</text>
</comment>
<sequence>MAAIVVIPARFGSTRFPAKILAADTGRPLVQHVVDQVRKCRLVKDVIVATDDDRIVAALRPFETRCVMTSPDHQSGTDRIAEVARGVDEPIIVNVQGDEPEIEPGIVDALIQRLETTAEDMATAATPFPAGAAVTDSNLVKVVAGIDGRAIYFSRSVIPHQRDQATPPAAAYYLHLGIYAYRRPFLLEFASWKPTPLEMTEKLEQLRALEHGRSIGVLITPRATHGIDTPEQYAEFVRRVRLGGRDSR</sequence>
<dbReference type="NCBIfam" id="NF009905">
    <property type="entry name" value="PRK13368.1"/>
    <property type="match status" value="1"/>
</dbReference>
<keyword evidence="6" id="KW-1185">Reference proteome</keyword>
<keyword evidence="3 4" id="KW-0448">Lipopolysaccharide biosynthesis</keyword>
<dbReference type="EC" id="2.7.7.38" evidence="4"/>
<dbReference type="KEGG" id="hbs:IPV69_23120"/>
<evidence type="ECO:0000256" key="1">
    <source>
        <dbReference type="ARBA" id="ARBA00022679"/>
    </source>
</evidence>
<accession>A0A7M2WU93</accession>
<keyword evidence="2 4" id="KW-0548">Nucleotidyltransferase</keyword>
<comment type="catalytic activity">
    <reaction evidence="4">
        <text>3-deoxy-alpha-D-manno-oct-2-ulosonate + CTP = CMP-3-deoxy-beta-D-manno-octulosonate + diphosphate</text>
        <dbReference type="Rhea" id="RHEA:23448"/>
        <dbReference type="ChEBI" id="CHEBI:33019"/>
        <dbReference type="ChEBI" id="CHEBI:37563"/>
        <dbReference type="ChEBI" id="CHEBI:85986"/>
        <dbReference type="ChEBI" id="CHEBI:85987"/>
        <dbReference type="EC" id="2.7.7.38"/>
    </reaction>
</comment>
<dbReference type="PANTHER" id="PTHR42866:SF2">
    <property type="entry name" value="3-DEOXY-MANNO-OCTULOSONATE CYTIDYLYLTRANSFERASE, MITOCHONDRIAL"/>
    <property type="match status" value="1"/>
</dbReference>
<dbReference type="Proteomes" id="UP000593765">
    <property type="component" value="Chromosome"/>
</dbReference>
<dbReference type="GO" id="GO:0009103">
    <property type="term" value="P:lipopolysaccharide biosynthetic process"/>
    <property type="evidence" value="ECO:0007669"/>
    <property type="project" value="UniProtKB-UniRule"/>
</dbReference>
<dbReference type="NCBIfam" id="NF003952">
    <property type="entry name" value="PRK05450.1-5"/>
    <property type="match status" value="1"/>
</dbReference>
<protein>
    <recommendedName>
        <fullName evidence="4">3-deoxy-manno-octulosonate cytidylyltransferase</fullName>
        <ecNumber evidence="4">2.7.7.38</ecNumber>
    </recommendedName>
    <alternativeName>
        <fullName evidence="4">CMP-2-keto-3-deoxyoctulosonic acid synthase</fullName>
        <shortName evidence="4">CKS</shortName>
        <shortName evidence="4">CMP-KDO synthase</shortName>
    </alternativeName>
</protein>
<evidence type="ECO:0000256" key="3">
    <source>
        <dbReference type="ARBA" id="ARBA00022985"/>
    </source>
</evidence>
<comment type="subcellular location">
    <subcellularLocation>
        <location evidence="4">Cytoplasm</location>
    </subcellularLocation>
</comment>
<name>A0A7M2WU93_9BACT</name>
<dbReference type="UniPathway" id="UPA00358">
    <property type="reaction ID" value="UER00476"/>
</dbReference>
<dbReference type="EMBL" id="CP063458">
    <property type="protein sequence ID" value="QOV89078.1"/>
    <property type="molecule type" value="Genomic_DNA"/>
</dbReference>
<dbReference type="GO" id="GO:0033468">
    <property type="term" value="P:CMP-keto-3-deoxy-D-manno-octulosonic acid biosynthetic process"/>
    <property type="evidence" value="ECO:0007669"/>
    <property type="project" value="UniProtKB-UniRule"/>
</dbReference>
<dbReference type="PANTHER" id="PTHR42866">
    <property type="entry name" value="3-DEOXY-MANNO-OCTULOSONATE CYTIDYLYLTRANSFERASE"/>
    <property type="match status" value="1"/>
</dbReference>
<organism evidence="5 6">
    <name type="scientific">Humisphaera borealis</name>
    <dbReference type="NCBI Taxonomy" id="2807512"/>
    <lineage>
        <taxon>Bacteria</taxon>
        <taxon>Pseudomonadati</taxon>
        <taxon>Planctomycetota</taxon>
        <taxon>Phycisphaerae</taxon>
        <taxon>Tepidisphaerales</taxon>
        <taxon>Tepidisphaeraceae</taxon>
        <taxon>Humisphaera</taxon>
    </lineage>
</organism>
<dbReference type="GO" id="GO:0008690">
    <property type="term" value="F:3-deoxy-manno-octulosonate cytidylyltransferase activity"/>
    <property type="evidence" value="ECO:0007669"/>
    <property type="project" value="UniProtKB-UniRule"/>
</dbReference>
<evidence type="ECO:0000256" key="2">
    <source>
        <dbReference type="ARBA" id="ARBA00022695"/>
    </source>
</evidence>
<dbReference type="HAMAP" id="MF_00057">
    <property type="entry name" value="KdsB"/>
    <property type="match status" value="1"/>
</dbReference>
<dbReference type="Gene3D" id="3.90.550.10">
    <property type="entry name" value="Spore Coat Polysaccharide Biosynthesis Protein SpsA, Chain A"/>
    <property type="match status" value="1"/>
</dbReference>
<dbReference type="InterPro" id="IPR029044">
    <property type="entry name" value="Nucleotide-diphossugar_trans"/>
</dbReference>
<dbReference type="NCBIfam" id="NF003950">
    <property type="entry name" value="PRK05450.1-3"/>
    <property type="match status" value="1"/>
</dbReference>
<keyword evidence="1 4" id="KW-0808">Transferase</keyword>
<dbReference type="RefSeq" id="WP_206292096.1">
    <property type="nucleotide sequence ID" value="NZ_CP063458.1"/>
</dbReference>
<dbReference type="SUPFAM" id="SSF53448">
    <property type="entry name" value="Nucleotide-diphospho-sugar transferases"/>
    <property type="match status" value="1"/>
</dbReference>
<evidence type="ECO:0000256" key="4">
    <source>
        <dbReference type="HAMAP-Rule" id="MF_00057"/>
    </source>
</evidence>
<dbReference type="NCBIfam" id="TIGR00466">
    <property type="entry name" value="kdsB"/>
    <property type="match status" value="1"/>
</dbReference>